<dbReference type="InterPro" id="IPR036047">
    <property type="entry name" value="F-box-like_dom_sf"/>
</dbReference>
<dbReference type="Pfam" id="PF12937">
    <property type="entry name" value="F-box-like"/>
    <property type="match status" value="1"/>
</dbReference>
<accession>A0A409XB13</accession>
<dbReference type="SUPFAM" id="SSF81383">
    <property type="entry name" value="F-box domain"/>
    <property type="match status" value="1"/>
</dbReference>
<dbReference type="Gene3D" id="1.20.1280.50">
    <property type="match status" value="1"/>
</dbReference>
<comment type="caution">
    <text evidence="2">The sequence shown here is derived from an EMBL/GenBank/DDBJ whole genome shotgun (WGS) entry which is preliminary data.</text>
</comment>
<evidence type="ECO:0000259" key="1">
    <source>
        <dbReference type="PROSITE" id="PS50181"/>
    </source>
</evidence>
<dbReference type="InterPro" id="IPR001810">
    <property type="entry name" value="F-box_dom"/>
</dbReference>
<name>A0A409XB13_PSICY</name>
<dbReference type="Proteomes" id="UP000283269">
    <property type="component" value="Unassembled WGS sequence"/>
</dbReference>
<feature type="domain" description="F-box" evidence="1">
    <location>
        <begin position="45"/>
        <end position="94"/>
    </location>
</feature>
<protein>
    <recommendedName>
        <fullName evidence="1">F-box domain-containing protein</fullName>
    </recommendedName>
</protein>
<reference evidence="2 3" key="1">
    <citation type="journal article" date="2018" name="Evol. Lett.">
        <title>Horizontal gene cluster transfer increased hallucinogenic mushroom diversity.</title>
        <authorList>
            <person name="Reynolds H.T."/>
            <person name="Vijayakumar V."/>
            <person name="Gluck-Thaler E."/>
            <person name="Korotkin H.B."/>
            <person name="Matheny P.B."/>
            <person name="Slot J.C."/>
        </authorList>
    </citation>
    <scope>NUCLEOTIDE SEQUENCE [LARGE SCALE GENOMIC DNA]</scope>
    <source>
        <strain evidence="2 3">2631</strain>
    </source>
</reference>
<sequence>MGQLYSIYNGFNSFRTASLLFTRRLIFGEQKLLEQPRIEDTTKTPTTLQSFPVEILLHIFSFLELKSYIISHGVCKDWQSLLPLAMLHPIRRRLLALYYKIINTPHFQNSLSWSLDNLHPFDRQVYIDSLLAQYPVIPEEFRVWILEWPARLVIACLWPGIPLTYCGTNNRRRRFGVNWLGYKNNSPQLFAVLYKNRTPYVKFIPALLIWRSNSTTDWLIFAEDEPDIFGRVYVTDILERERSSVIPHGRHSDYDDDLDDESEGYINVPHADWITYLECHWENIARVLPVPEKLYGGGPASDSHIRQPIPVQFGGSIPSTLPTFPWNLRDTIVHFSLFS</sequence>
<dbReference type="OrthoDB" id="2788844at2759"/>
<dbReference type="AlphaFoldDB" id="A0A409XB13"/>
<gene>
    <name evidence="2" type="ORF">CVT25_009509</name>
</gene>
<proteinExistence type="predicted"/>
<evidence type="ECO:0000313" key="3">
    <source>
        <dbReference type="Proteomes" id="UP000283269"/>
    </source>
</evidence>
<dbReference type="EMBL" id="NHYD01002198">
    <property type="protein sequence ID" value="PPQ87857.1"/>
    <property type="molecule type" value="Genomic_DNA"/>
</dbReference>
<evidence type="ECO:0000313" key="2">
    <source>
        <dbReference type="EMBL" id="PPQ87857.1"/>
    </source>
</evidence>
<organism evidence="2 3">
    <name type="scientific">Psilocybe cyanescens</name>
    <dbReference type="NCBI Taxonomy" id="93625"/>
    <lineage>
        <taxon>Eukaryota</taxon>
        <taxon>Fungi</taxon>
        <taxon>Dikarya</taxon>
        <taxon>Basidiomycota</taxon>
        <taxon>Agaricomycotina</taxon>
        <taxon>Agaricomycetes</taxon>
        <taxon>Agaricomycetidae</taxon>
        <taxon>Agaricales</taxon>
        <taxon>Agaricineae</taxon>
        <taxon>Strophariaceae</taxon>
        <taxon>Psilocybe</taxon>
    </lineage>
</organism>
<keyword evidence="3" id="KW-1185">Reference proteome</keyword>
<dbReference type="InParanoid" id="A0A409XB13"/>
<dbReference type="PROSITE" id="PS50181">
    <property type="entry name" value="FBOX"/>
    <property type="match status" value="1"/>
</dbReference>